<dbReference type="InterPro" id="IPR006158">
    <property type="entry name" value="Cobalamin-bd"/>
</dbReference>
<dbReference type="PANTHER" id="PTHR30204:SF67">
    <property type="entry name" value="HTH-TYPE TRANSCRIPTIONAL REGULATOR MLRA-RELATED"/>
    <property type="match status" value="1"/>
</dbReference>
<dbReference type="InterPro" id="IPR036594">
    <property type="entry name" value="Meth_synthase_dom"/>
</dbReference>
<keyword evidence="2" id="KW-0238">DNA-binding</keyword>
<accession>A0ABW3HLP3</accession>
<feature type="domain" description="HTH merR-type" evidence="4">
    <location>
        <begin position="1"/>
        <end position="71"/>
    </location>
</feature>
<proteinExistence type="predicted"/>
<evidence type="ECO:0000256" key="2">
    <source>
        <dbReference type="ARBA" id="ARBA00023125"/>
    </source>
</evidence>
<evidence type="ECO:0000259" key="4">
    <source>
        <dbReference type="PROSITE" id="PS50937"/>
    </source>
</evidence>
<evidence type="ECO:0000313" key="5">
    <source>
        <dbReference type="EMBL" id="MFD0958421.1"/>
    </source>
</evidence>
<dbReference type="SUPFAM" id="SSF46955">
    <property type="entry name" value="Putative DNA-binding domain"/>
    <property type="match status" value="1"/>
</dbReference>
<dbReference type="PANTHER" id="PTHR30204">
    <property type="entry name" value="REDOX-CYCLING DRUG-SENSING TRANSCRIPTIONAL ACTIVATOR SOXR"/>
    <property type="match status" value="1"/>
</dbReference>
<dbReference type="CDD" id="cd01104">
    <property type="entry name" value="HTH_MlrA-CarA"/>
    <property type="match status" value="1"/>
</dbReference>
<dbReference type="Proteomes" id="UP001596989">
    <property type="component" value="Unassembled WGS sequence"/>
</dbReference>
<dbReference type="EMBL" id="JBHTJZ010000005">
    <property type="protein sequence ID" value="MFD0958421.1"/>
    <property type="molecule type" value="Genomic_DNA"/>
</dbReference>
<dbReference type="Pfam" id="PF02310">
    <property type="entry name" value="B12-binding"/>
    <property type="match status" value="1"/>
</dbReference>
<dbReference type="Gene3D" id="1.10.1660.10">
    <property type="match status" value="1"/>
</dbReference>
<dbReference type="Pfam" id="PF02607">
    <property type="entry name" value="B12-binding_2"/>
    <property type="match status" value="1"/>
</dbReference>
<dbReference type="InterPro" id="IPR047057">
    <property type="entry name" value="MerR_fam"/>
</dbReference>
<dbReference type="CDD" id="cd02065">
    <property type="entry name" value="B12-binding_like"/>
    <property type="match status" value="1"/>
</dbReference>
<keyword evidence="3" id="KW-0804">Transcription</keyword>
<evidence type="ECO:0000256" key="1">
    <source>
        <dbReference type="ARBA" id="ARBA00023015"/>
    </source>
</evidence>
<keyword evidence="6" id="KW-1185">Reference proteome</keyword>
<dbReference type="SUPFAM" id="SSF52242">
    <property type="entry name" value="Cobalamin (vitamin B12)-binding domain"/>
    <property type="match status" value="1"/>
</dbReference>
<dbReference type="PROSITE" id="PS50937">
    <property type="entry name" value="HTH_MERR_2"/>
    <property type="match status" value="1"/>
</dbReference>
<dbReference type="InterPro" id="IPR036724">
    <property type="entry name" value="Cobalamin-bd_sf"/>
</dbReference>
<protein>
    <submittedName>
        <fullName evidence="5">MerR family transcriptional regulator</fullName>
    </submittedName>
</protein>
<dbReference type="Pfam" id="PF13411">
    <property type="entry name" value="MerR_1"/>
    <property type="match status" value="1"/>
</dbReference>
<evidence type="ECO:0000256" key="3">
    <source>
        <dbReference type="ARBA" id="ARBA00023163"/>
    </source>
</evidence>
<dbReference type="InterPro" id="IPR009061">
    <property type="entry name" value="DNA-bd_dom_put_sf"/>
</dbReference>
<dbReference type="InterPro" id="IPR003759">
    <property type="entry name" value="Cbl-bd_cap"/>
</dbReference>
<keyword evidence="1" id="KW-0805">Transcription regulation</keyword>
<dbReference type="Gene3D" id="3.40.50.280">
    <property type="entry name" value="Cobalamin-binding domain"/>
    <property type="match status" value="1"/>
</dbReference>
<comment type="caution">
    <text evidence="5">The sequence shown here is derived from an EMBL/GenBank/DDBJ whole genome shotgun (WGS) entry which is preliminary data.</text>
</comment>
<reference evidence="6" key="1">
    <citation type="journal article" date="2019" name="Int. J. Syst. Evol. Microbiol.">
        <title>The Global Catalogue of Microorganisms (GCM) 10K type strain sequencing project: providing services to taxonomists for standard genome sequencing and annotation.</title>
        <authorList>
            <consortium name="The Broad Institute Genomics Platform"/>
            <consortium name="The Broad Institute Genome Sequencing Center for Infectious Disease"/>
            <person name="Wu L."/>
            <person name="Ma J."/>
        </authorList>
    </citation>
    <scope>NUCLEOTIDE SEQUENCE [LARGE SCALE GENOMIC DNA]</scope>
    <source>
        <strain evidence="6">CCUG 59129</strain>
    </source>
</reference>
<gene>
    <name evidence="5" type="ORF">ACFQ2I_03385</name>
</gene>
<organism evidence="5 6">
    <name type="scientific">Paenibacillus chungangensis</name>
    <dbReference type="NCBI Taxonomy" id="696535"/>
    <lineage>
        <taxon>Bacteria</taxon>
        <taxon>Bacillati</taxon>
        <taxon>Bacillota</taxon>
        <taxon>Bacilli</taxon>
        <taxon>Bacillales</taxon>
        <taxon>Paenibacillaceae</taxon>
        <taxon>Paenibacillus</taxon>
    </lineage>
</organism>
<dbReference type="InterPro" id="IPR000551">
    <property type="entry name" value="MerR-type_HTH_dom"/>
</dbReference>
<sequence>MYTIKQVSEKLGIPSVTLRAWENRYNAVVPSRTDSGYRLYNAEQLEELRWLKDQTENNGVPISRAVELLKQHRARKRVSLEFGDPGITDGDDALIGSQQEYLEKLYVLLSEFRTDEAHTLVEIGFTMFGYEAMVYNILVQLMIRVGDEWEQGLISVAQEHYITQFVIQRCFRFFTVFPVNAALPRAIAFCPPGEHHHAGLLIFSLFLRKRGLEVFYLGPDTPEDGLHTIIASHNVHMACISLTNKILQEQTILFIDRLAAGLPNLEFVLGGHGFSGLPRPYSSWLLPPSIESWDQWFCHRISKLS</sequence>
<dbReference type="RefSeq" id="WP_377562187.1">
    <property type="nucleotide sequence ID" value="NZ_JBHTJZ010000005.1"/>
</dbReference>
<name>A0ABW3HLP3_9BACL</name>
<dbReference type="Gene3D" id="1.10.1240.10">
    <property type="entry name" value="Methionine synthase domain"/>
    <property type="match status" value="1"/>
</dbReference>
<dbReference type="SMART" id="SM00422">
    <property type="entry name" value="HTH_MERR"/>
    <property type="match status" value="1"/>
</dbReference>
<evidence type="ECO:0000313" key="6">
    <source>
        <dbReference type="Proteomes" id="UP001596989"/>
    </source>
</evidence>